<dbReference type="InterPro" id="IPR036881">
    <property type="entry name" value="Glyco_hydro_3_C_sf"/>
</dbReference>
<dbReference type="InterPro" id="IPR017853">
    <property type="entry name" value="GH"/>
</dbReference>
<dbReference type="AlphaFoldDB" id="A0A6J6R1B4"/>
<dbReference type="Gene3D" id="3.40.50.1700">
    <property type="entry name" value="Glycoside hydrolase family 3 C-terminal domain"/>
    <property type="match status" value="2"/>
</dbReference>
<dbReference type="EMBL" id="CAEZXR010000221">
    <property type="protein sequence ID" value="CAB4717650.1"/>
    <property type="molecule type" value="Genomic_DNA"/>
</dbReference>
<evidence type="ECO:0000256" key="1">
    <source>
        <dbReference type="ARBA" id="ARBA00005336"/>
    </source>
</evidence>
<dbReference type="SUPFAM" id="SSF52279">
    <property type="entry name" value="Beta-D-glucan exohydrolase, C-terminal domain"/>
    <property type="match status" value="1"/>
</dbReference>
<proteinExistence type="inferred from homology"/>
<comment type="similarity">
    <text evidence="1">Belongs to the glycosyl hydrolase 3 family.</text>
</comment>
<dbReference type="InterPro" id="IPR026891">
    <property type="entry name" value="Fn3-like"/>
</dbReference>
<reference evidence="4" key="1">
    <citation type="submission" date="2020-05" db="EMBL/GenBank/DDBJ databases">
        <authorList>
            <person name="Chiriac C."/>
            <person name="Salcher M."/>
            <person name="Ghai R."/>
            <person name="Kavagutti S V."/>
        </authorList>
    </citation>
    <scope>NUCLEOTIDE SEQUENCE</scope>
</reference>
<protein>
    <submittedName>
        <fullName evidence="4">Unannotated protein</fullName>
    </submittedName>
</protein>
<dbReference type="PANTHER" id="PTHR42715:SF10">
    <property type="entry name" value="BETA-GLUCOSIDASE"/>
    <property type="match status" value="1"/>
</dbReference>
<evidence type="ECO:0000313" key="4">
    <source>
        <dbReference type="EMBL" id="CAB4717650.1"/>
    </source>
</evidence>
<dbReference type="SMART" id="SM01217">
    <property type="entry name" value="Fn3_like"/>
    <property type="match status" value="1"/>
</dbReference>
<evidence type="ECO:0000259" key="3">
    <source>
        <dbReference type="SMART" id="SM01217"/>
    </source>
</evidence>
<name>A0A6J6R1B4_9ZZZZ</name>
<dbReference type="GO" id="GO:0005975">
    <property type="term" value="P:carbohydrate metabolic process"/>
    <property type="evidence" value="ECO:0007669"/>
    <property type="project" value="InterPro"/>
</dbReference>
<dbReference type="InterPro" id="IPR013783">
    <property type="entry name" value="Ig-like_fold"/>
</dbReference>
<dbReference type="InterPro" id="IPR002772">
    <property type="entry name" value="Glyco_hydro_3_C"/>
</dbReference>
<dbReference type="Gene3D" id="2.60.40.10">
    <property type="entry name" value="Immunoglobulins"/>
    <property type="match status" value="1"/>
</dbReference>
<feature type="domain" description="Fibronectin type III-like" evidence="3">
    <location>
        <begin position="504"/>
        <end position="572"/>
    </location>
</feature>
<dbReference type="PANTHER" id="PTHR42715">
    <property type="entry name" value="BETA-GLUCOSIDASE"/>
    <property type="match status" value="1"/>
</dbReference>
<dbReference type="Gene3D" id="3.20.20.300">
    <property type="entry name" value="Glycoside hydrolase, family 3, N-terminal domain"/>
    <property type="match status" value="1"/>
</dbReference>
<organism evidence="4">
    <name type="scientific">freshwater metagenome</name>
    <dbReference type="NCBI Taxonomy" id="449393"/>
    <lineage>
        <taxon>unclassified sequences</taxon>
        <taxon>metagenomes</taxon>
        <taxon>ecological metagenomes</taxon>
    </lineage>
</organism>
<sequence length="584" mass="61511">MVLSDWTAVRSVESARVGQDLAFPGPESPWTGGALVEAVRDGRVPESAVDDKVLRLLRLAGRVGALDGFGGAPVTADLPDIDAVRRTAHEVALAGAVLLRNDGALPLPTGSTIALIGHSALTARTQGGGSAIVYAEHEISPADGLRAALGDRVSLSLGAIVHEDVRPFAPARMVGGTARCTFLAPDGTVVLEEQRATTQLAWFAPHVAQSERLRIAVDVLPDETGRIELALHLVGSAVVSIDGEVAWSGDLVGEGLDLGGNHRVPGTADIACPVDGEGPTRIVLDWTLPKGRGQFDEHAFLVLGERPDADGDELIAAAAEAARAADVAVVVVGTSARVESEGADRADLRLPGRQDELVEAVLAANPRTVVVVNSGAPVLMPWRERVAAVLLSWFGGQEMGHALADVLTGVREPGGRLPTTWPAVEDDLPVRDVTPIEGRLPYAEGIHLGHRAWLRSERVPAYAFGHGLGYTTWELVNVSLDIGGHGSPTVTASVRNTGERAGKQVVQVYAERADSAYERPVRWLVGFAAVEVGPGECATLRIPVTRRALEVRHDGGWVLEPGAFEFAVGFAADDLPWRGRAALS</sequence>
<dbReference type="InterPro" id="IPR036962">
    <property type="entry name" value="Glyco_hydro_3_N_sf"/>
</dbReference>
<dbReference type="Pfam" id="PF14310">
    <property type="entry name" value="Fn3-like"/>
    <property type="match status" value="1"/>
</dbReference>
<dbReference type="SUPFAM" id="SSF51445">
    <property type="entry name" value="(Trans)glycosidases"/>
    <property type="match status" value="1"/>
</dbReference>
<gene>
    <name evidence="4" type="ORF">UFOPK2579_01787</name>
</gene>
<evidence type="ECO:0000256" key="2">
    <source>
        <dbReference type="ARBA" id="ARBA00022801"/>
    </source>
</evidence>
<dbReference type="Pfam" id="PF01915">
    <property type="entry name" value="Glyco_hydro_3_C"/>
    <property type="match status" value="1"/>
</dbReference>
<keyword evidence="2" id="KW-0378">Hydrolase</keyword>
<dbReference type="InterPro" id="IPR050288">
    <property type="entry name" value="Cellulose_deg_GH3"/>
</dbReference>
<accession>A0A6J6R1B4</accession>
<dbReference type="GO" id="GO:0004553">
    <property type="term" value="F:hydrolase activity, hydrolyzing O-glycosyl compounds"/>
    <property type="evidence" value="ECO:0007669"/>
    <property type="project" value="InterPro"/>
</dbReference>